<dbReference type="HOGENOM" id="CLU_022825_0_0_1"/>
<dbReference type="AlphaFoldDB" id="A0A0D0CZP6"/>
<keyword evidence="2" id="KW-1185">Reference proteome</keyword>
<evidence type="ECO:0000313" key="2">
    <source>
        <dbReference type="Proteomes" id="UP000053593"/>
    </source>
</evidence>
<protein>
    <recommendedName>
        <fullName evidence="3">F-box domain-containing protein</fullName>
    </recommendedName>
</protein>
<sequence length="404" mass="45770">MATSMMKSLLRFHDRIRRMYLALDRPDMMEFCELLPVDSSFPQLASLKIQDRPDPLFWRLELIERVPDIGTLLSRMPLLRSFEIGPLTGQSDLQYRALPCRWEILTNISIQDFLTPTDLLGILAQSRALKTVESSLSISGPSFPSESSFPTAVLVNLTTLRLKISLNLYHGPFGIGREETERRHSQCLVHISAIISRIICSSLKSLHVSIYSARPAIASSQLPIRSLPLHELEILGLEMPMTPQAFTECLELVPNLISFDFVNAGDTLEDFHLVTLTPSSNNPLPLCPQLRHFRMMDRRTDAGSSHHWSIQNLTEFIAGRHKDKMLDSCDLFFPESPSFTEEQIQLLRKLKEDGLKLRVHHYRASQPEIITGYIDEPTSGLINHGHGPTSLSDMNDTFDTEIIV</sequence>
<name>A0A0D0CZP6_9AGAR</name>
<dbReference type="Proteomes" id="UP000053593">
    <property type="component" value="Unassembled WGS sequence"/>
</dbReference>
<evidence type="ECO:0008006" key="3">
    <source>
        <dbReference type="Google" id="ProtNLM"/>
    </source>
</evidence>
<accession>A0A0D0CZP6</accession>
<proteinExistence type="predicted"/>
<reference evidence="1 2" key="1">
    <citation type="submission" date="2014-04" db="EMBL/GenBank/DDBJ databases">
        <title>Evolutionary Origins and Diversification of the Mycorrhizal Mutualists.</title>
        <authorList>
            <consortium name="DOE Joint Genome Institute"/>
            <consortium name="Mycorrhizal Genomics Consortium"/>
            <person name="Kohler A."/>
            <person name="Kuo A."/>
            <person name="Nagy L.G."/>
            <person name="Floudas D."/>
            <person name="Copeland A."/>
            <person name="Barry K.W."/>
            <person name="Cichocki N."/>
            <person name="Veneault-Fourrey C."/>
            <person name="LaButti K."/>
            <person name="Lindquist E.A."/>
            <person name="Lipzen A."/>
            <person name="Lundell T."/>
            <person name="Morin E."/>
            <person name="Murat C."/>
            <person name="Riley R."/>
            <person name="Ohm R."/>
            <person name="Sun H."/>
            <person name="Tunlid A."/>
            <person name="Henrissat B."/>
            <person name="Grigoriev I.V."/>
            <person name="Hibbett D.S."/>
            <person name="Martin F."/>
        </authorList>
    </citation>
    <scope>NUCLEOTIDE SEQUENCE [LARGE SCALE GENOMIC DNA]</scope>
    <source>
        <strain evidence="1 2">FD-317 M1</strain>
    </source>
</reference>
<dbReference type="EMBL" id="KN834769">
    <property type="protein sequence ID" value="KIK62068.1"/>
    <property type="molecule type" value="Genomic_DNA"/>
</dbReference>
<evidence type="ECO:0000313" key="1">
    <source>
        <dbReference type="EMBL" id="KIK62068.1"/>
    </source>
</evidence>
<organism evidence="1 2">
    <name type="scientific">Collybiopsis luxurians FD-317 M1</name>
    <dbReference type="NCBI Taxonomy" id="944289"/>
    <lineage>
        <taxon>Eukaryota</taxon>
        <taxon>Fungi</taxon>
        <taxon>Dikarya</taxon>
        <taxon>Basidiomycota</taxon>
        <taxon>Agaricomycotina</taxon>
        <taxon>Agaricomycetes</taxon>
        <taxon>Agaricomycetidae</taxon>
        <taxon>Agaricales</taxon>
        <taxon>Marasmiineae</taxon>
        <taxon>Omphalotaceae</taxon>
        <taxon>Collybiopsis</taxon>
        <taxon>Collybiopsis luxurians</taxon>
    </lineage>
</organism>
<gene>
    <name evidence="1" type="ORF">GYMLUDRAFT_58600</name>
</gene>
<dbReference type="OrthoDB" id="10645454at2759"/>